<organism evidence="1 2">
    <name type="scientific">Clostridium tyrobutyricum DIVETGP</name>
    <dbReference type="NCBI Taxonomy" id="1408889"/>
    <lineage>
        <taxon>Bacteria</taxon>
        <taxon>Bacillati</taxon>
        <taxon>Bacillota</taxon>
        <taxon>Clostridia</taxon>
        <taxon>Eubacteriales</taxon>
        <taxon>Clostridiaceae</taxon>
        <taxon>Clostridium</taxon>
    </lineage>
</organism>
<evidence type="ECO:0000313" key="1">
    <source>
        <dbReference type="EMBL" id="CDL89992.1"/>
    </source>
</evidence>
<protein>
    <submittedName>
        <fullName evidence="1">Uncharacterized protein</fullName>
    </submittedName>
</protein>
<dbReference type="Proteomes" id="UP000019482">
    <property type="component" value="Unassembled WGS sequence"/>
</dbReference>
<gene>
    <name evidence="1" type="ORF">CTDIVETGP_0062</name>
</gene>
<name>W6NDB8_CLOTY</name>
<dbReference type="AlphaFoldDB" id="W6NDB8"/>
<accession>W6NDB8</accession>
<dbReference type="EMBL" id="CBXI010000003">
    <property type="protein sequence ID" value="CDL89992.1"/>
    <property type="molecule type" value="Genomic_DNA"/>
</dbReference>
<reference evidence="1 2" key="1">
    <citation type="journal article" date="2015" name="Genome Announc.">
        <title>Draft Genome Sequence of Clostridium tyrobutyricum Strain DIVETGP, Isolated from Cow's Milk for Grana Padano Production.</title>
        <authorList>
            <person name="Soggiu A."/>
            <person name="Piras C."/>
            <person name="Gaiarsa S."/>
            <person name="Sassera D."/>
            <person name="Roncada P."/>
            <person name="Bendixen E."/>
            <person name="Brasca M."/>
            <person name="Bonizzi L."/>
        </authorList>
    </citation>
    <scope>NUCLEOTIDE SEQUENCE [LARGE SCALE GENOMIC DNA]</scope>
    <source>
        <strain evidence="1 2">DIVETGP</strain>
    </source>
</reference>
<dbReference type="NCBIfam" id="NF045650">
    <property type="entry name" value="CD1247_Nterm"/>
    <property type="match status" value="1"/>
</dbReference>
<dbReference type="RefSeq" id="WP_017895570.1">
    <property type="nucleotide sequence ID" value="NZ_CBXI010000003.1"/>
</dbReference>
<comment type="caution">
    <text evidence="1">The sequence shown here is derived from an EMBL/GenBank/DDBJ whole genome shotgun (WGS) entry which is preliminary data.</text>
</comment>
<dbReference type="GeneID" id="29418548"/>
<keyword evidence="2" id="KW-1185">Reference proteome</keyword>
<proteinExistence type="predicted"/>
<evidence type="ECO:0000313" key="2">
    <source>
        <dbReference type="Proteomes" id="UP000019482"/>
    </source>
</evidence>
<dbReference type="OrthoDB" id="2381377at2"/>
<sequence>MNSITSRVAYLKGLVNGLEIDKDSKEGKVLLEIINLLYDMSDEISEVSRNQRTMNEYLDDIHEDLSDLVDNVNYDDYETLEDIEDNFQEVDCPNCGDLVYVDKDIMGSKEAIVCPSCHGKISLPIKDNKDNKDN</sequence>
<dbReference type="InterPro" id="IPR054688">
    <property type="entry name" value="CD1247_N"/>
</dbReference>